<feature type="transmembrane region" description="Helical" evidence="1">
    <location>
        <begin position="167"/>
        <end position="186"/>
    </location>
</feature>
<protein>
    <submittedName>
        <fullName evidence="2">Uncharacterized protein</fullName>
    </submittedName>
</protein>
<dbReference type="AlphaFoldDB" id="A0AAP0N4P7"/>
<gene>
    <name evidence="2" type="ORF">L1049_001597</name>
</gene>
<keyword evidence="1" id="KW-0812">Transmembrane</keyword>
<sequence>MDEQHSLRGNGGGGASLLRGNGGGGVSLLHHPTMSNSIPTTFSPTLTHYTTGLLTSDYTFLFCNSSELRSDACYDDEQPSGGGGGGGYWKSFLVLDLIWNLAFVLVSVIVLLSTFRERPLTPLRVWICGYASQCLLHVGLMYLKYLRKNQDGVSSQSHRRFVKRLESLYIIFSSSWLVLGFFWIFVGGQELLQDSPRLYWLALIFLAFDVLFMIFCIVVACIIFFALFCCVPIVAIAYAMTIREGASEDDIRILPKYRFRQANPSTLIDNEKKQEIVGATLVLGNGNSTNELALHPEDSLLKLL</sequence>
<accession>A0AAP0N4P7</accession>
<feature type="transmembrane region" description="Helical" evidence="1">
    <location>
        <begin position="124"/>
        <end position="146"/>
    </location>
</feature>
<organism evidence="2 3">
    <name type="scientific">Liquidambar formosana</name>
    <name type="common">Formosan gum</name>
    <dbReference type="NCBI Taxonomy" id="63359"/>
    <lineage>
        <taxon>Eukaryota</taxon>
        <taxon>Viridiplantae</taxon>
        <taxon>Streptophyta</taxon>
        <taxon>Embryophyta</taxon>
        <taxon>Tracheophyta</taxon>
        <taxon>Spermatophyta</taxon>
        <taxon>Magnoliopsida</taxon>
        <taxon>eudicotyledons</taxon>
        <taxon>Gunneridae</taxon>
        <taxon>Pentapetalae</taxon>
        <taxon>Saxifragales</taxon>
        <taxon>Altingiaceae</taxon>
        <taxon>Liquidambar</taxon>
    </lineage>
</organism>
<comment type="caution">
    <text evidence="2">The sequence shown here is derived from an EMBL/GenBank/DDBJ whole genome shotgun (WGS) entry which is preliminary data.</text>
</comment>
<dbReference type="PANTHER" id="PTHR46225:SF19">
    <property type="entry name" value="RING-TYPE DOMAIN-CONTAINING PROTEIN"/>
    <property type="match status" value="1"/>
</dbReference>
<feature type="transmembrane region" description="Helical" evidence="1">
    <location>
        <begin position="198"/>
        <end position="231"/>
    </location>
</feature>
<reference evidence="2 3" key="1">
    <citation type="journal article" date="2024" name="Plant J.">
        <title>Genome sequences and population genomics reveal climatic adaptation and genomic divergence between two closely related sweetgum species.</title>
        <authorList>
            <person name="Xu W.Q."/>
            <person name="Ren C.Q."/>
            <person name="Zhang X.Y."/>
            <person name="Comes H.P."/>
            <person name="Liu X.H."/>
            <person name="Li Y.G."/>
            <person name="Kettle C.J."/>
            <person name="Jalonen R."/>
            <person name="Gaisberger H."/>
            <person name="Ma Y.Z."/>
            <person name="Qiu Y.X."/>
        </authorList>
    </citation>
    <scope>NUCLEOTIDE SEQUENCE [LARGE SCALE GENOMIC DNA]</scope>
    <source>
        <strain evidence="2">Hangzhou</strain>
    </source>
</reference>
<dbReference type="EMBL" id="JBBPBK010000108">
    <property type="protein sequence ID" value="KAK9266553.1"/>
    <property type="molecule type" value="Genomic_DNA"/>
</dbReference>
<evidence type="ECO:0000256" key="1">
    <source>
        <dbReference type="SAM" id="Phobius"/>
    </source>
</evidence>
<feature type="transmembrane region" description="Helical" evidence="1">
    <location>
        <begin position="92"/>
        <end position="112"/>
    </location>
</feature>
<evidence type="ECO:0000313" key="2">
    <source>
        <dbReference type="EMBL" id="KAK9266553.1"/>
    </source>
</evidence>
<evidence type="ECO:0000313" key="3">
    <source>
        <dbReference type="Proteomes" id="UP001415857"/>
    </source>
</evidence>
<keyword evidence="3" id="KW-1185">Reference proteome</keyword>
<dbReference type="PANTHER" id="PTHR46225">
    <property type="entry name" value="C3H4 TYPE ZINC FINGER PROTEIN"/>
    <property type="match status" value="1"/>
</dbReference>
<proteinExistence type="predicted"/>
<keyword evidence="1" id="KW-1133">Transmembrane helix</keyword>
<dbReference type="Proteomes" id="UP001415857">
    <property type="component" value="Unassembled WGS sequence"/>
</dbReference>
<name>A0AAP0N4P7_LIQFO</name>
<keyword evidence="1" id="KW-0472">Membrane</keyword>